<dbReference type="InterPro" id="IPR049829">
    <property type="entry name" value="MptA/B-like"/>
</dbReference>
<evidence type="ECO:0000256" key="2">
    <source>
        <dbReference type="ARBA" id="ARBA00022676"/>
    </source>
</evidence>
<dbReference type="GO" id="GO:0016020">
    <property type="term" value="C:membrane"/>
    <property type="evidence" value="ECO:0007669"/>
    <property type="project" value="UniProtKB-SubCell"/>
</dbReference>
<evidence type="ECO:0008006" key="11">
    <source>
        <dbReference type="Google" id="ProtNLM"/>
    </source>
</evidence>
<feature type="transmembrane region" description="Helical" evidence="8">
    <location>
        <begin position="20"/>
        <end position="41"/>
    </location>
</feature>
<keyword evidence="10" id="KW-1185">Reference proteome</keyword>
<comment type="subcellular location">
    <subcellularLocation>
        <location evidence="1">Membrane</location>
        <topology evidence="1">Multi-pass membrane protein</topology>
    </subcellularLocation>
</comment>
<feature type="transmembrane region" description="Helical" evidence="8">
    <location>
        <begin position="363"/>
        <end position="379"/>
    </location>
</feature>
<feature type="transmembrane region" description="Helical" evidence="8">
    <location>
        <begin position="339"/>
        <end position="356"/>
    </location>
</feature>
<evidence type="ECO:0000313" key="10">
    <source>
        <dbReference type="Proteomes" id="UP000603708"/>
    </source>
</evidence>
<reference evidence="9" key="1">
    <citation type="journal article" date="2014" name="Int. J. Syst. Evol. Microbiol.">
        <title>Complete genome sequence of Corynebacterium casei LMG S-19264T (=DSM 44701T), isolated from a smear-ripened cheese.</title>
        <authorList>
            <consortium name="US DOE Joint Genome Institute (JGI-PGF)"/>
            <person name="Walter F."/>
            <person name="Albersmeier A."/>
            <person name="Kalinowski J."/>
            <person name="Ruckert C."/>
        </authorList>
    </citation>
    <scope>NUCLEOTIDE SEQUENCE</scope>
    <source>
        <strain evidence="9">JCM 5069</strain>
    </source>
</reference>
<dbReference type="NCBIfam" id="NF038066">
    <property type="entry name" value="MptB"/>
    <property type="match status" value="1"/>
</dbReference>
<gene>
    <name evidence="9" type="ORF">GCM10018793_47260</name>
</gene>
<evidence type="ECO:0000256" key="8">
    <source>
        <dbReference type="SAM" id="Phobius"/>
    </source>
</evidence>
<keyword evidence="4 8" id="KW-0812">Transmembrane</keyword>
<feature type="transmembrane region" description="Helical" evidence="8">
    <location>
        <begin position="197"/>
        <end position="213"/>
    </location>
</feature>
<feature type="transmembrane region" description="Helical" evidence="8">
    <location>
        <begin position="273"/>
        <end position="299"/>
    </location>
</feature>
<feature type="transmembrane region" description="Helical" evidence="8">
    <location>
        <begin position="144"/>
        <end position="165"/>
    </location>
</feature>
<reference evidence="9" key="2">
    <citation type="submission" date="2020-09" db="EMBL/GenBank/DDBJ databases">
        <authorList>
            <person name="Sun Q."/>
            <person name="Ohkuma M."/>
        </authorList>
    </citation>
    <scope>NUCLEOTIDE SEQUENCE</scope>
    <source>
        <strain evidence="9">JCM 5069</strain>
    </source>
</reference>
<sequence length="461" mass="46500">MGGAGALPVRDMPRASAGPPALGLGASYFGLVLLVGAWWCLGRLVGRKAGTGSGVPPSPRQLQVTLVVWTVPLVPAPPLFSRDVYSYLAQGAMVNAHMDVYTSGPDRLGGPLVENVAPMWRGSPAPYGPVFLELARVLEPGGLLGMRVLALAGVALMVVLLPVLARRCGSDPAAALWLGGLNPLVLLHLVGGAHNDAVMLALLGTGLLAALSGSRRSARGAVGARWSAVARPLAAATLVTLAALVKAPAALGLVAVGSLWSSRLTGRWRSVRAAAATTAVAAAVTAVVTALAGTGYGWVSALGTPVTPYNWAPIAALGRLTGRLLAAAGSGLAPLVVPVWQLVGLAATAAVAALAWRHRARLGSVYALGVSLAAAAVLAPAVRPWYLLWGLFLIAAAAPPGRARRWTAAVSAVLALVVLPSGSAADAGEVGFAVAGGVPAALAALCVLSLELRARHVHTLS</sequence>
<evidence type="ECO:0000256" key="6">
    <source>
        <dbReference type="ARBA" id="ARBA00023136"/>
    </source>
</evidence>
<keyword evidence="5 8" id="KW-1133">Transmembrane helix</keyword>
<protein>
    <recommendedName>
        <fullName evidence="11">DUF2029 domain-containing protein</fullName>
    </recommendedName>
</protein>
<comment type="similarity">
    <text evidence="7">Belongs to the MptA/B family.</text>
</comment>
<name>A0A919GGN7_9ACTN</name>
<evidence type="ECO:0000256" key="3">
    <source>
        <dbReference type="ARBA" id="ARBA00022679"/>
    </source>
</evidence>
<evidence type="ECO:0000313" key="9">
    <source>
        <dbReference type="EMBL" id="GHH84006.1"/>
    </source>
</evidence>
<keyword evidence="2" id="KW-0328">Glycosyltransferase</keyword>
<evidence type="ECO:0000256" key="1">
    <source>
        <dbReference type="ARBA" id="ARBA00004141"/>
    </source>
</evidence>
<evidence type="ECO:0000256" key="7">
    <source>
        <dbReference type="ARBA" id="ARBA00043987"/>
    </source>
</evidence>
<comment type="caution">
    <text evidence="9">The sequence shown here is derived from an EMBL/GenBank/DDBJ whole genome shotgun (WGS) entry which is preliminary data.</text>
</comment>
<dbReference type="Pfam" id="PF26314">
    <property type="entry name" value="MptA_B_family"/>
    <property type="match status" value="1"/>
</dbReference>
<dbReference type="AlphaFoldDB" id="A0A919GGN7"/>
<keyword evidence="6 8" id="KW-0472">Membrane</keyword>
<organism evidence="9 10">
    <name type="scientific">Streptomyces sulfonofaciens</name>
    <dbReference type="NCBI Taxonomy" id="68272"/>
    <lineage>
        <taxon>Bacteria</taxon>
        <taxon>Bacillati</taxon>
        <taxon>Actinomycetota</taxon>
        <taxon>Actinomycetes</taxon>
        <taxon>Kitasatosporales</taxon>
        <taxon>Streptomycetaceae</taxon>
        <taxon>Streptomyces</taxon>
    </lineage>
</organism>
<feature type="transmembrane region" description="Helical" evidence="8">
    <location>
        <begin position="172"/>
        <end position="191"/>
    </location>
</feature>
<dbReference type="EMBL" id="BNCD01000015">
    <property type="protein sequence ID" value="GHH84006.1"/>
    <property type="molecule type" value="Genomic_DNA"/>
</dbReference>
<feature type="transmembrane region" description="Helical" evidence="8">
    <location>
        <begin position="233"/>
        <end position="261"/>
    </location>
</feature>
<dbReference type="GO" id="GO:0016757">
    <property type="term" value="F:glycosyltransferase activity"/>
    <property type="evidence" value="ECO:0007669"/>
    <property type="project" value="UniProtKB-KW"/>
</dbReference>
<evidence type="ECO:0000256" key="5">
    <source>
        <dbReference type="ARBA" id="ARBA00022989"/>
    </source>
</evidence>
<dbReference type="Proteomes" id="UP000603708">
    <property type="component" value="Unassembled WGS sequence"/>
</dbReference>
<keyword evidence="3" id="KW-0808">Transferase</keyword>
<evidence type="ECO:0000256" key="4">
    <source>
        <dbReference type="ARBA" id="ARBA00022692"/>
    </source>
</evidence>
<feature type="transmembrane region" description="Helical" evidence="8">
    <location>
        <begin position="430"/>
        <end position="450"/>
    </location>
</feature>
<proteinExistence type="inferred from homology"/>
<accession>A0A919GGN7</accession>